<evidence type="ECO:0000259" key="1">
    <source>
        <dbReference type="PROSITE" id="PS51819"/>
    </source>
</evidence>
<proteinExistence type="predicted"/>
<dbReference type="PANTHER" id="PTHR21366">
    <property type="entry name" value="GLYOXALASE FAMILY PROTEIN"/>
    <property type="match status" value="1"/>
</dbReference>
<accession>A0ABU8MEL1</accession>
<evidence type="ECO:0000313" key="3">
    <source>
        <dbReference type="Proteomes" id="UP001369736"/>
    </source>
</evidence>
<dbReference type="Proteomes" id="UP001369736">
    <property type="component" value="Unassembled WGS sequence"/>
</dbReference>
<protein>
    <submittedName>
        <fullName evidence="2">VOC family protein</fullName>
    </submittedName>
</protein>
<sequence>MATHSTHVRSLDHLVLTVADLRATVGFYVELLGMEERTFSGRTALHFGDQKINLHEAGHEFEPKAVRPTPGSGDLCFVVDGPIEDVAAAVTEAGVTIEEGPVDRTGALGPMRSVYFRDPDQNLIELAAYPS</sequence>
<dbReference type="RefSeq" id="WP_337707120.1">
    <property type="nucleotide sequence ID" value="NZ_JBBEGM010000021.1"/>
</dbReference>
<dbReference type="InterPro" id="IPR004360">
    <property type="entry name" value="Glyas_Fos-R_dOase_dom"/>
</dbReference>
<comment type="caution">
    <text evidence="2">The sequence shown here is derived from an EMBL/GenBank/DDBJ whole genome shotgun (WGS) entry which is preliminary data.</text>
</comment>
<dbReference type="EMBL" id="JBBEGM010000021">
    <property type="protein sequence ID" value="MEJ2865744.1"/>
    <property type="molecule type" value="Genomic_DNA"/>
</dbReference>
<dbReference type="Gene3D" id="3.10.180.10">
    <property type="entry name" value="2,3-Dihydroxybiphenyl 1,2-Dioxygenase, domain 1"/>
    <property type="match status" value="1"/>
</dbReference>
<dbReference type="InterPro" id="IPR037523">
    <property type="entry name" value="VOC_core"/>
</dbReference>
<dbReference type="Pfam" id="PF00903">
    <property type="entry name" value="Glyoxalase"/>
    <property type="match status" value="1"/>
</dbReference>
<keyword evidence="3" id="KW-1185">Reference proteome</keyword>
<feature type="domain" description="VOC" evidence="1">
    <location>
        <begin position="10"/>
        <end position="129"/>
    </location>
</feature>
<reference evidence="2 3" key="1">
    <citation type="submission" date="2024-03" db="EMBL/GenBank/DDBJ databases">
        <title>Actinomycetospora sp. OC33-EN07, a novel actinomycete isolated from wild orchid (Aerides multiflora).</title>
        <authorList>
            <person name="Suriyachadkun C."/>
        </authorList>
    </citation>
    <scope>NUCLEOTIDE SEQUENCE [LARGE SCALE GENOMIC DNA]</scope>
    <source>
        <strain evidence="2 3">OC33-EN07</strain>
    </source>
</reference>
<organism evidence="2 3">
    <name type="scientific">Actinomycetospora flava</name>
    <dbReference type="NCBI Taxonomy" id="3129232"/>
    <lineage>
        <taxon>Bacteria</taxon>
        <taxon>Bacillati</taxon>
        <taxon>Actinomycetota</taxon>
        <taxon>Actinomycetes</taxon>
        <taxon>Pseudonocardiales</taxon>
        <taxon>Pseudonocardiaceae</taxon>
        <taxon>Actinomycetospora</taxon>
    </lineage>
</organism>
<gene>
    <name evidence="2" type="ORF">WCD58_31630</name>
</gene>
<name>A0ABU8MEL1_9PSEU</name>
<dbReference type="SUPFAM" id="SSF54593">
    <property type="entry name" value="Glyoxalase/Bleomycin resistance protein/Dihydroxybiphenyl dioxygenase"/>
    <property type="match status" value="1"/>
</dbReference>
<dbReference type="InterPro" id="IPR029068">
    <property type="entry name" value="Glyas_Bleomycin-R_OHBP_Dase"/>
</dbReference>
<dbReference type="InterPro" id="IPR050383">
    <property type="entry name" value="GlyoxalaseI/FosfomycinResist"/>
</dbReference>
<evidence type="ECO:0000313" key="2">
    <source>
        <dbReference type="EMBL" id="MEJ2865744.1"/>
    </source>
</evidence>
<dbReference type="CDD" id="cd07253">
    <property type="entry name" value="GLOD5"/>
    <property type="match status" value="1"/>
</dbReference>
<dbReference type="PROSITE" id="PS51819">
    <property type="entry name" value="VOC"/>
    <property type="match status" value="1"/>
</dbReference>
<dbReference type="PANTHER" id="PTHR21366:SF14">
    <property type="entry name" value="GLYOXALASE DOMAIN-CONTAINING PROTEIN 5"/>
    <property type="match status" value="1"/>
</dbReference>